<organism evidence="2 3">
    <name type="scientific">Chara braunii</name>
    <name type="common">Braun's stonewort</name>
    <dbReference type="NCBI Taxonomy" id="69332"/>
    <lineage>
        <taxon>Eukaryota</taxon>
        <taxon>Viridiplantae</taxon>
        <taxon>Streptophyta</taxon>
        <taxon>Charophyceae</taxon>
        <taxon>Charales</taxon>
        <taxon>Characeae</taxon>
        <taxon>Chara</taxon>
    </lineage>
</organism>
<sequence>MEARVTDNSGAASNAASSSLQRRSVAVATIMLFPTKMEARASVAVAAGGFRQGWARVGRMVYHPADVYPTEVELREDQGTLEDPPRVYSFVTTTMKLVLSISFFPLRKMHWRDIGVIDDVKDETIYYKFEDEIMWLSLRITRNHHARQGPFVYIQHYDRVGAFDVGIRVLRSLPSTAVPMEVATWEGGFPLSKTLWGRSRSNMMLMRRENGRPVEMKNERSASVGEEERRLWDKKKREEFQVQMNKEVSVKLDRVYEVINGKKSVENDKVAKLKARIDELQKWSAVASTSSDAARPSSDVEEVARLRSEQFELKKATDKRLAAMEEVIHALQRQCEEAKANAKTWKAKALRPGNKSGVVVIGPTPATQT</sequence>
<dbReference type="AlphaFoldDB" id="A0A388KA04"/>
<dbReference type="Gramene" id="GBG66856">
    <property type="protein sequence ID" value="GBG66856"/>
    <property type="gene ID" value="CBR_g70733"/>
</dbReference>
<proteinExistence type="predicted"/>
<dbReference type="Proteomes" id="UP000265515">
    <property type="component" value="Unassembled WGS sequence"/>
</dbReference>
<evidence type="ECO:0000313" key="2">
    <source>
        <dbReference type="EMBL" id="GBG66856.1"/>
    </source>
</evidence>
<evidence type="ECO:0000256" key="1">
    <source>
        <dbReference type="SAM" id="Coils"/>
    </source>
</evidence>
<reference evidence="2 3" key="1">
    <citation type="journal article" date="2018" name="Cell">
        <title>The Chara Genome: Secondary Complexity and Implications for Plant Terrestrialization.</title>
        <authorList>
            <person name="Nishiyama T."/>
            <person name="Sakayama H."/>
            <person name="Vries J.D."/>
            <person name="Buschmann H."/>
            <person name="Saint-Marcoux D."/>
            <person name="Ullrich K.K."/>
            <person name="Haas F.B."/>
            <person name="Vanderstraeten L."/>
            <person name="Becker D."/>
            <person name="Lang D."/>
            <person name="Vosolsobe S."/>
            <person name="Rombauts S."/>
            <person name="Wilhelmsson P.K.I."/>
            <person name="Janitza P."/>
            <person name="Kern R."/>
            <person name="Heyl A."/>
            <person name="Rumpler F."/>
            <person name="Villalobos L.I.A.C."/>
            <person name="Clay J.M."/>
            <person name="Skokan R."/>
            <person name="Toyoda A."/>
            <person name="Suzuki Y."/>
            <person name="Kagoshima H."/>
            <person name="Schijlen E."/>
            <person name="Tajeshwar N."/>
            <person name="Catarino B."/>
            <person name="Hetherington A.J."/>
            <person name="Saltykova A."/>
            <person name="Bonnot C."/>
            <person name="Breuninger H."/>
            <person name="Symeonidi A."/>
            <person name="Radhakrishnan G.V."/>
            <person name="Van Nieuwerburgh F."/>
            <person name="Deforce D."/>
            <person name="Chang C."/>
            <person name="Karol K.G."/>
            <person name="Hedrich R."/>
            <person name="Ulvskov P."/>
            <person name="Glockner G."/>
            <person name="Delwiche C.F."/>
            <person name="Petrasek J."/>
            <person name="Van de Peer Y."/>
            <person name="Friml J."/>
            <person name="Beilby M."/>
            <person name="Dolan L."/>
            <person name="Kohara Y."/>
            <person name="Sugano S."/>
            <person name="Fujiyama A."/>
            <person name="Delaux P.-M."/>
            <person name="Quint M."/>
            <person name="TheiBen G."/>
            <person name="Hagemann M."/>
            <person name="Harholt J."/>
            <person name="Dunand C."/>
            <person name="Zachgo S."/>
            <person name="Langdale J."/>
            <person name="Maumus F."/>
            <person name="Straeten D.V.D."/>
            <person name="Gould S.B."/>
            <person name="Rensing S.A."/>
        </authorList>
    </citation>
    <scope>NUCLEOTIDE SEQUENCE [LARGE SCALE GENOMIC DNA]</scope>
    <source>
        <strain evidence="2 3">S276</strain>
    </source>
</reference>
<feature type="coiled-coil region" evidence="1">
    <location>
        <begin position="314"/>
        <end position="348"/>
    </location>
</feature>
<evidence type="ECO:0000313" key="3">
    <source>
        <dbReference type="Proteomes" id="UP000265515"/>
    </source>
</evidence>
<keyword evidence="1" id="KW-0175">Coiled coil</keyword>
<dbReference type="EMBL" id="BFEA01000079">
    <property type="protein sequence ID" value="GBG66856.1"/>
    <property type="molecule type" value="Genomic_DNA"/>
</dbReference>
<accession>A0A388KA04</accession>
<comment type="caution">
    <text evidence="2">The sequence shown here is derived from an EMBL/GenBank/DDBJ whole genome shotgun (WGS) entry which is preliminary data.</text>
</comment>
<gene>
    <name evidence="2" type="ORF">CBR_g70733</name>
</gene>
<protein>
    <submittedName>
        <fullName evidence="2">Uncharacterized protein</fullName>
    </submittedName>
</protein>
<keyword evidence="3" id="KW-1185">Reference proteome</keyword>
<name>A0A388KA04_CHABU</name>